<reference evidence="2" key="1">
    <citation type="journal article" date="2021" name="Proc. Natl. Acad. Sci. U.S.A.">
        <title>A Catalog of Tens of Thousands of Viruses from Human Metagenomes Reveals Hidden Associations with Chronic Diseases.</title>
        <authorList>
            <person name="Tisza M.J."/>
            <person name="Buck C.B."/>
        </authorList>
    </citation>
    <scope>NUCLEOTIDE SEQUENCE</scope>
    <source>
        <strain evidence="2">CtZ2t4</strain>
    </source>
</reference>
<sequence length="73" mass="8322">MGLNINDKIANNIRKKIKDKFKTVKDASITGGWGEKYLTNMISDLKNKNNYPSIPQLIKVAALCECELKDFFE</sequence>
<organism evidence="2">
    <name type="scientific">Myoviridae sp. ctZ2t4</name>
    <dbReference type="NCBI Taxonomy" id="2827693"/>
    <lineage>
        <taxon>Viruses</taxon>
        <taxon>Duplodnaviria</taxon>
        <taxon>Heunggongvirae</taxon>
        <taxon>Uroviricota</taxon>
        <taxon>Caudoviricetes</taxon>
    </lineage>
</organism>
<evidence type="ECO:0000259" key="1">
    <source>
        <dbReference type="PROSITE" id="PS50943"/>
    </source>
</evidence>
<proteinExistence type="predicted"/>
<protein>
    <submittedName>
        <fullName evidence="2">C controller protein</fullName>
    </submittedName>
</protein>
<name>A0A8S5SS81_9CAUD</name>
<feature type="domain" description="HTH cro/C1-type" evidence="1">
    <location>
        <begin position="40"/>
        <end position="71"/>
    </location>
</feature>
<evidence type="ECO:0000313" key="2">
    <source>
        <dbReference type="EMBL" id="DAF53814.1"/>
    </source>
</evidence>
<dbReference type="EMBL" id="BK032664">
    <property type="protein sequence ID" value="DAF53814.1"/>
    <property type="molecule type" value="Genomic_DNA"/>
</dbReference>
<accession>A0A8S5SS81</accession>
<dbReference type="InterPro" id="IPR001387">
    <property type="entry name" value="Cro/C1-type_HTH"/>
</dbReference>
<dbReference type="PROSITE" id="PS50943">
    <property type="entry name" value="HTH_CROC1"/>
    <property type="match status" value="1"/>
</dbReference>